<dbReference type="Pfam" id="PF15915">
    <property type="entry name" value="BAT"/>
    <property type="match status" value="1"/>
</dbReference>
<dbReference type="Proteomes" id="UP001321047">
    <property type="component" value="Unassembled WGS sequence"/>
</dbReference>
<proteinExistence type="predicted"/>
<dbReference type="InterPro" id="IPR001610">
    <property type="entry name" value="PAC"/>
</dbReference>
<comment type="caution">
    <text evidence="10">The sequence shown here is derived from an EMBL/GenBank/DDBJ whole genome shotgun (WGS) entry which is preliminary data.</text>
</comment>
<evidence type="ECO:0000256" key="3">
    <source>
        <dbReference type="ARBA" id="ARBA00022553"/>
    </source>
</evidence>
<feature type="domain" description="PAC" evidence="9">
    <location>
        <begin position="297"/>
        <end position="349"/>
    </location>
</feature>
<feature type="domain" description="PAS" evidence="8">
    <location>
        <begin position="509"/>
        <end position="553"/>
    </location>
</feature>
<dbReference type="Gene3D" id="2.10.70.100">
    <property type="match status" value="2"/>
</dbReference>
<dbReference type="InterPro" id="IPR003018">
    <property type="entry name" value="GAF"/>
</dbReference>
<dbReference type="InterPro" id="IPR013324">
    <property type="entry name" value="RNA_pol_sigma_r3/r4-like"/>
</dbReference>
<dbReference type="AlphaFoldDB" id="A0AAP2ZB94"/>
<sequence>MTLSTAFGFASSLDTAVASDAALLLSLIGFGILGLASEGSRDSAFERLQEAIGRIESAVDVSSPSEDRVDGDLEALAERLESIEQSVARQTRPGAAYDDYLRMLVEAVDDVFFVIDSAGELKHWNQSMVEAMGYSNEELASMHAFDFFEDDVEKAEAALIAGLEEGSVRYEAESVRKDGESVPFEYVVSRVSGADGEPLLAGIARDISDRRENEQRLRERERQLSTLMHNIPGMVYRCQNEPEWPMEFVSDGCRELTGYDPEALVDGEITWAEDIVDGDNDELWETVQQKLERGEPFTVSFPIRTADGQRRWVEEQGRGIYAEDGTLEALEGVIIDITERVENERELERTSDLLQHAQRLSNVGGWELDLTDEPPYGGVLTAEMYRMYGLSRDESMNIERGLGYYVPEDRPRVREAVENAIEHGQPYELEAQIRTEEGELRWVRTIGQPIERNGEITHLRGSMQDITERKEREQTLERTREMLEQSQEIADLGGWVIDLEDGPPYEGSWTEKFAEILGLEGVDSMSFEESLEVFHPDDRPAVERTIERTIETGGEFELEARIRRPDGEQRWIRSIGEMVDADGDRPRVRGSIQDITDHKERELALQSLHEMTRGLLQIEGETDAAELIVETAEQVLDVTGIAMFLLDPNTNTLAPYATTAGFDDCCDGETAIGPGTRESILWETFLSGTQTVIDGSEMTARSPLFDAAVEAGLVVPVGSHGVFVVANRNPIGEGDRRLVETLVATTEAAFDRLESEATLRNRDAELEAQNERLSRQIQINDIIRRVDTSLIGTTTQEEIEQTVCDRLSESQHVSFAWIGSLDVAETEVVPRTWAGSGQSYLDSISLTVDDAPAGADPAVSTALTGESTVTENVADGLQREPWRKAALAHNFSSCLAVPLQIDEYSYGVLAVYTDEPNAFGDLERTVFTELGTGIADAINSVEARSALYAEAHIELRLRLEDEVEFLSRLARTAGCSVTYEGLGAYDTDETQLFVRTSGAEADEVRDALEALVTVTGYREITAEATECVFEITVSGSVLPAKLVRHGASPQSVIADGTQIRVVVDVPTTTDVREFIEMLGDAYDSVNLEGREHVDRSMHTRQQLVTDLFDELTDRQLEVLRTAYFAGFFDWPRESTGEDVAAMLEVSQPTINRHLRLGQQRLLEQLFERSLGEEPSSTSE</sequence>
<keyword evidence="5" id="KW-0418">Kinase</keyword>
<feature type="domain" description="PAS" evidence="8">
    <location>
        <begin position="220"/>
        <end position="294"/>
    </location>
</feature>
<dbReference type="SUPFAM" id="SSF55785">
    <property type="entry name" value="PYP-like sensor domain (PAS domain)"/>
    <property type="match status" value="4"/>
</dbReference>
<evidence type="ECO:0000256" key="4">
    <source>
        <dbReference type="ARBA" id="ARBA00022679"/>
    </source>
</evidence>
<dbReference type="EMBL" id="JAOPJZ010000021">
    <property type="protein sequence ID" value="MCU4753713.1"/>
    <property type="molecule type" value="Genomic_DNA"/>
</dbReference>
<dbReference type="InterPro" id="IPR031803">
    <property type="entry name" value="BAT_GAF/HTH-assoc"/>
</dbReference>
<dbReference type="Pfam" id="PF04967">
    <property type="entry name" value="HTH_10"/>
    <property type="match status" value="1"/>
</dbReference>
<evidence type="ECO:0000259" key="8">
    <source>
        <dbReference type="PROSITE" id="PS50112"/>
    </source>
</evidence>
<dbReference type="PANTHER" id="PTHR43304">
    <property type="entry name" value="PHYTOCHROME-LIKE PROTEIN CPH1"/>
    <property type="match status" value="1"/>
</dbReference>
<feature type="domain" description="PAC" evidence="9">
    <location>
        <begin position="427"/>
        <end position="478"/>
    </location>
</feature>
<gene>
    <name evidence="10" type="ORF">OB919_17280</name>
</gene>
<dbReference type="InterPro" id="IPR000700">
    <property type="entry name" value="PAS-assoc_C"/>
</dbReference>
<dbReference type="PANTHER" id="PTHR43304:SF1">
    <property type="entry name" value="PAC DOMAIN-CONTAINING PROTEIN"/>
    <property type="match status" value="1"/>
</dbReference>
<protein>
    <recommendedName>
        <fullName evidence="2">histidine kinase</fullName>
        <ecNumber evidence="2">2.7.13.3</ecNumber>
    </recommendedName>
</protein>
<name>A0AAP2ZB94_9EURY</name>
<accession>A0AAP2ZB94</accession>
<evidence type="ECO:0000313" key="11">
    <source>
        <dbReference type="Proteomes" id="UP001321047"/>
    </source>
</evidence>
<organism evidence="10 11">
    <name type="scientific">Natronosalvus hydrolyticus</name>
    <dbReference type="NCBI Taxonomy" id="2979988"/>
    <lineage>
        <taxon>Archaea</taxon>
        <taxon>Methanobacteriati</taxon>
        <taxon>Methanobacteriota</taxon>
        <taxon>Stenosarchaea group</taxon>
        <taxon>Halobacteria</taxon>
        <taxon>Halobacteriales</taxon>
        <taxon>Natrialbaceae</taxon>
        <taxon>Natronosalvus</taxon>
    </lineage>
</organism>
<evidence type="ECO:0000256" key="1">
    <source>
        <dbReference type="ARBA" id="ARBA00000085"/>
    </source>
</evidence>
<keyword evidence="7" id="KW-0804">Transcription</keyword>
<dbReference type="Pfam" id="PF08447">
    <property type="entry name" value="PAS_3"/>
    <property type="match status" value="3"/>
</dbReference>
<evidence type="ECO:0000256" key="7">
    <source>
        <dbReference type="ARBA" id="ARBA00023163"/>
    </source>
</evidence>
<comment type="catalytic activity">
    <reaction evidence="1">
        <text>ATP + protein L-histidine = ADP + protein N-phospho-L-histidine.</text>
        <dbReference type="EC" id="2.7.13.3"/>
    </reaction>
</comment>
<dbReference type="InterPro" id="IPR013656">
    <property type="entry name" value="PAS_4"/>
</dbReference>
<dbReference type="PROSITE" id="PS50113">
    <property type="entry name" value="PAC"/>
    <property type="match status" value="4"/>
</dbReference>
<dbReference type="RefSeq" id="WP_342810023.1">
    <property type="nucleotide sequence ID" value="NZ_JAOPJZ010000021.1"/>
</dbReference>
<dbReference type="SMART" id="SM00091">
    <property type="entry name" value="PAS"/>
    <property type="match status" value="4"/>
</dbReference>
<dbReference type="GO" id="GO:0004673">
    <property type="term" value="F:protein histidine kinase activity"/>
    <property type="evidence" value="ECO:0007669"/>
    <property type="project" value="UniProtKB-EC"/>
</dbReference>
<dbReference type="Gene3D" id="3.30.450.20">
    <property type="entry name" value="PAS domain"/>
    <property type="match status" value="4"/>
</dbReference>
<dbReference type="NCBIfam" id="TIGR00229">
    <property type="entry name" value="sensory_box"/>
    <property type="match status" value="4"/>
</dbReference>
<feature type="domain" description="PAC" evidence="9">
    <location>
        <begin position="556"/>
        <end position="607"/>
    </location>
</feature>
<feature type="domain" description="PAS" evidence="8">
    <location>
        <begin position="381"/>
        <end position="424"/>
    </location>
</feature>
<feature type="domain" description="PAS" evidence="8">
    <location>
        <begin position="97"/>
        <end position="151"/>
    </location>
</feature>
<keyword evidence="3" id="KW-0597">Phosphoprotein</keyword>
<evidence type="ECO:0000256" key="2">
    <source>
        <dbReference type="ARBA" id="ARBA00012438"/>
    </source>
</evidence>
<dbReference type="InterPro" id="IPR000014">
    <property type="entry name" value="PAS"/>
</dbReference>
<dbReference type="Pfam" id="PF13185">
    <property type="entry name" value="GAF_2"/>
    <property type="match status" value="1"/>
</dbReference>
<reference evidence="10 11" key="1">
    <citation type="submission" date="2022-09" db="EMBL/GenBank/DDBJ databases">
        <title>Enrichment on poylsaccharides allowed isolation of novel metabolic and taxonomic groups of Haloarchaea.</title>
        <authorList>
            <person name="Sorokin D.Y."/>
            <person name="Elcheninov A.G."/>
            <person name="Khizhniak T.V."/>
            <person name="Kolganova T.V."/>
            <person name="Kublanov I.V."/>
        </authorList>
    </citation>
    <scope>NUCLEOTIDE SEQUENCE [LARGE SCALE GENOMIC DNA]</scope>
    <source>
        <strain evidence="10 11">AArc-curdl1</strain>
    </source>
</reference>
<evidence type="ECO:0000259" key="9">
    <source>
        <dbReference type="PROSITE" id="PS50113"/>
    </source>
</evidence>
<dbReference type="InterPro" id="IPR007050">
    <property type="entry name" value="HTH_bacterioopsin"/>
</dbReference>
<keyword evidence="6" id="KW-0805">Transcription regulation</keyword>
<evidence type="ECO:0000256" key="5">
    <source>
        <dbReference type="ARBA" id="ARBA00022777"/>
    </source>
</evidence>
<dbReference type="SUPFAM" id="SSF88659">
    <property type="entry name" value="Sigma3 and sigma4 domains of RNA polymerase sigma factors"/>
    <property type="match status" value="1"/>
</dbReference>
<dbReference type="PROSITE" id="PS50112">
    <property type="entry name" value="PAS"/>
    <property type="match status" value="4"/>
</dbReference>
<evidence type="ECO:0000256" key="6">
    <source>
        <dbReference type="ARBA" id="ARBA00023015"/>
    </source>
</evidence>
<feature type="domain" description="PAC" evidence="9">
    <location>
        <begin position="168"/>
        <end position="219"/>
    </location>
</feature>
<dbReference type="EC" id="2.7.13.3" evidence="2"/>
<dbReference type="SUPFAM" id="SSF55781">
    <property type="entry name" value="GAF domain-like"/>
    <property type="match status" value="2"/>
</dbReference>
<dbReference type="Pfam" id="PF08448">
    <property type="entry name" value="PAS_4"/>
    <property type="match status" value="1"/>
</dbReference>
<keyword evidence="11" id="KW-1185">Reference proteome</keyword>
<dbReference type="InterPro" id="IPR013655">
    <property type="entry name" value="PAS_fold_3"/>
</dbReference>
<evidence type="ECO:0000313" key="10">
    <source>
        <dbReference type="EMBL" id="MCU4753713.1"/>
    </source>
</evidence>
<dbReference type="InterPro" id="IPR035965">
    <property type="entry name" value="PAS-like_dom_sf"/>
</dbReference>
<dbReference type="CDD" id="cd00130">
    <property type="entry name" value="PAS"/>
    <property type="match status" value="4"/>
</dbReference>
<dbReference type="SMART" id="SM00086">
    <property type="entry name" value="PAC"/>
    <property type="match status" value="4"/>
</dbReference>
<dbReference type="InterPro" id="IPR029016">
    <property type="entry name" value="GAF-like_dom_sf"/>
</dbReference>
<dbReference type="Gene3D" id="3.30.450.40">
    <property type="match status" value="2"/>
</dbReference>
<dbReference type="InterPro" id="IPR052162">
    <property type="entry name" value="Sensor_kinase/Photoreceptor"/>
</dbReference>
<keyword evidence="4" id="KW-0808">Transferase</keyword>